<organism evidence="1">
    <name type="scientific">Noctiluca scintillans</name>
    <name type="common">Sea sparkle</name>
    <name type="synonym">Red tide dinoflagellate</name>
    <dbReference type="NCBI Taxonomy" id="2966"/>
    <lineage>
        <taxon>Eukaryota</taxon>
        <taxon>Sar</taxon>
        <taxon>Alveolata</taxon>
        <taxon>Dinophyceae</taxon>
        <taxon>Noctilucales</taxon>
        <taxon>Noctilucaceae</taxon>
        <taxon>Noctiluca</taxon>
    </lineage>
</organism>
<name>A0A7S1A9B2_NOCSC</name>
<dbReference type="AlphaFoldDB" id="A0A7S1A9B2"/>
<dbReference type="EMBL" id="HBFQ01029935">
    <property type="protein sequence ID" value="CAD8846743.1"/>
    <property type="molecule type" value="Transcribed_RNA"/>
</dbReference>
<proteinExistence type="predicted"/>
<evidence type="ECO:0008006" key="2">
    <source>
        <dbReference type="Google" id="ProtNLM"/>
    </source>
</evidence>
<sequence length="307" mass="34203">MAQDTLLVQLSPHSRAPGVVWGDQMQLAVSQLLNPELERHNVPDRFIFSQREKELELLRNCADPPLPDQRGLAIRLLTDVSGFFNSSRTNQWFEALQMVDMCGADLQPCTDFFSHVAAAWFVSTKLSESGSPDHNVKVLSVLANIATGHSKFNGCGEVTADLITRQENLLMRALSFNLSIPTVCTWNASLCARFDVVTKHKITDAIHNLSRITHMWLERLVCQVPSTSTTSPEMLVVGALFCVLVQHGAVHCEEVRKTVPQQTQHVAIGIAPDALKNAFEYATRRTMPEIINFSTMVLKASEYFKIA</sequence>
<gene>
    <name evidence="1" type="ORF">NSCI0253_LOCUS21093</name>
</gene>
<reference evidence="1" key="1">
    <citation type="submission" date="2021-01" db="EMBL/GenBank/DDBJ databases">
        <authorList>
            <person name="Corre E."/>
            <person name="Pelletier E."/>
            <person name="Niang G."/>
            <person name="Scheremetjew M."/>
            <person name="Finn R."/>
            <person name="Kale V."/>
            <person name="Holt S."/>
            <person name="Cochrane G."/>
            <person name="Meng A."/>
            <person name="Brown T."/>
            <person name="Cohen L."/>
        </authorList>
    </citation>
    <scope>NUCLEOTIDE SEQUENCE</scope>
</reference>
<accession>A0A7S1A9B2</accession>
<protein>
    <recommendedName>
        <fullName evidence="2">Cyclin N-terminal domain-containing protein</fullName>
    </recommendedName>
</protein>
<evidence type="ECO:0000313" key="1">
    <source>
        <dbReference type="EMBL" id="CAD8846743.1"/>
    </source>
</evidence>